<dbReference type="GO" id="GO:0005737">
    <property type="term" value="C:cytoplasm"/>
    <property type="evidence" value="ECO:0007669"/>
    <property type="project" value="InterPro"/>
</dbReference>
<evidence type="ECO:0000256" key="5">
    <source>
        <dbReference type="ARBA" id="ARBA00004661"/>
    </source>
</evidence>
<dbReference type="Pfam" id="PF01761">
    <property type="entry name" value="DHQ_synthase"/>
    <property type="match status" value="1"/>
</dbReference>
<dbReference type="PANTHER" id="PTHR43622">
    <property type="entry name" value="3-DEHYDROQUINATE SYNTHASE"/>
    <property type="match status" value="1"/>
</dbReference>
<evidence type="ECO:0000256" key="11">
    <source>
        <dbReference type="ARBA" id="ARBA00023027"/>
    </source>
</evidence>
<keyword evidence="14" id="KW-0170">Cobalt</keyword>
<comment type="catalytic activity">
    <reaction evidence="1">
        <text>7-phospho-2-dehydro-3-deoxy-D-arabino-heptonate = 3-dehydroquinate + phosphate</text>
        <dbReference type="Rhea" id="RHEA:21968"/>
        <dbReference type="ChEBI" id="CHEBI:32364"/>
        <dbReference type="ChEBI" id="CHEBI:43474"/>
        <dbReference type="ChEBI" id="CHEBI:58394"/>
        <dbReference type="EC" id="4.2.3.4"/>
    </reaction>
</comment>
<evidence type="ECO:0000256" key="14">
    <source>
        <dbReference type="ARBA" id="ARBA00023285"/>
    </source>
</evidence>
<keyword evidence="11" id="KW-0520">NAD</keyword>
<dbReference type="CDD" id="cd08195">
    <property type="entry name" value="DHQS"/>
    <property type="match status" value="1"/>
</dbReference>
<name>A0A1G5S8S5_9FIRM</name>
<dbReference type="EMBL" id="FMWL01000030">
    <property type="protein sequence ID" value="SCZ82019.1"/>
    <property type="molecule type" value="Genomic_DNA"/>
</dbReference>
<dbReference type="GO" id="GO:0008652">
    <property type="term" value="P:amino acid biosynthetic process"/>
    <property type="evidence" value="ECO:0007669"/>
    <property type="project" value="UniProtKB-KW"/>
</dbReference>
<evidence type="ECO:0000256" key="8">
    <source>
        <dbReference type="ARBA" id="ARBA00022723"/>
    </source>
</evidence>
<keyword evidence="9" id="KW-0547">Nucleotide-binding</keyword>
<organism evidence="18 19">
    <name type="scientific">Acidaminobacter hydrogenoformans DSM 2784</name>
    <dbReference type="NCBI Taxonomy" id="1120920"/>
    <lineage>
        <taxon>Bacteria</taxon>
        <taxon>Bacillati</taxon>
        <taxon>Bacillota</taxon>
        <taxon>Clostridia</taxon>
        <taxon>Peptostreptococcales</taxon>
        <taxon>Acidaminobacteraceae</taxon>
        <taxon>Acidaminobacter</taxon>
    </lineage>
</organism>
<evidence type="ECO:0000256" key="1">
    <source>
        <dbReference type="ARBA" id="ARBA00001393"/>
    </source>
</evidence>
<dbReference type="InterPro" id="IPR030960">
    <property type="entry name" value="DHQS/DOIS_N"/>
</dbReference>
<reference evidence="18 19" key="1">
    <citation type="submission" date="2016-10" db="EMBL/GenBank/DDBJ databases">
        <authorList>
            <person name="de Groot N.N."/>
        </authorList>
    </citation>
    <scope>NUCLEOTIDE SEQUENCE [LARGE SCALE GENOMIC DNA]</scope>
    <source>
        <strain evidence="18 19">DSM 2784</strain>
    </source>
</reference>
<dbReference type="InterPro" id="IPR056179">
    <property type="entry name" value="DHQS_C"/>
</dbReference>
<evidence type="ECO:0000259" key="16">
    <source>
        <dbReference type="Pfam" id="PF01761"/>
    </source>
</evidence>
<comment type="cofactor">
    <cofactor evidence="3">
        <name>Co(2+)</name>
        <dbReference type="ChEBI" id="CHEBI:48828"/>
    </cofactor>
</comment>
<keyword evidence="19" id="KW-1185">Reference proteome</keyword>
<dbReference type="Gene3D" id="3.40.50.1970">
    <property type="match status" value="1"/>
</dbReference>
<keyword evidence="13" id="KW-0456">Lyase</keyword>
<comment type="pathway">
    <text evidence="5">Metabolic intermediate biosynthesis; chorismate biosynthesis; chorismate from D-erythrose 4-phosphate and phosphoenolpyruvate: step 2/7.</text>
</comment>
<dbReference type="PANTHER" id="PTHR43622:SF7">
    <property type="entry name" value="3-DEHYDROQUINATE SYNTHASE, CHLOROPLASTIC"/>
    <property type="match status" value="1"/>
</dbReference>
<comment type="cofactor">
    <cofactor evidence="4">
        <name>Zn(2+)</name>
        <dbReference type="ChEBI" id="CHEBI:29105"/>
    </cofactor>
</comment>
<dbReference type="GO" id="GO:0009073">
    <property type="term" value="P:aromatic amino acid family biosynthetic process"/>
    <property type="evidence" value="ECO:0007669"/>
    <property type="project" value="UniProtKB-KW"/>
</dbReference>
<dbReference type="FunFam" id="3.40.50.1970:FF:000007">
    <property type="entry name" value="Pentafunctional AROM polypeptide"/>
    <property type="match status" value="1"/>
</dbReference>
<evidence type="ECO:0000256" key="10">
    <source>
        <dbReference type="ARBA" id="ARBA00022833"/>
    </source>
</evidence>
<dbReference type="Pfam" id="PF24621">
    <property type="entry name" value="DHQS_C"/>
    <property type="match status" value="1"/>
</dbReference>
<proteinExistence type="predicted"/>
<evidence type="ECO:0000256" key="13">
    <source>
        <dbReference type="ARBA" id="ARBA00023239"/>
    </source>
</evidence>
<dbReference type="GO" id="GO:0009423">
    <property type="term" value="P:chorismate biosynthetic process"/>
    <property type="evidence" value="ECO:0007669"/>
    <property type="project" value="UniProtKB-UniRule"/>
</dbReference>
<keyword evidence="8" id="KW-0479">Metal-binding</keyword>
<dbReference type="EC" id="4.2.3.4" evidence="6 15"/>
<dbReference type="AlphaFoldDB" id="A0A1G5S8S5"/>
<evidence type="ECO:0000313" key="18">
    <source>
        <dbReference type="EMBL" id="SCZ82019.1"/>
    </source>
</evidence>
<feature type="domain" description="3-dehydroquinate synthase C-terminal" evidence="17">
    <location>
        <begin position="306"/>
        <end position="424"/>
    </location>
</feature>
<dbReference type="RefSeq" id="WP_139159856.1">
    <property type="nucleotide sequence ID" value="NZ_FMWL01000030.1"/>
</dbReference>
<protein>
    <recommendedName>
        <fullName evidence="6 15">3-dehydroquinate synthase</fullName>
        <ecNumber evidence="6 15">4.2.3.4</ecNumber>
    </recommendedName>
</protein>
<keyword evidence="7" id="KW-0028">Amino-acid biosynthesis</keyword>
<dbReference type="STRING" id="1120920.SAMN03080599_03273"/>
<gene>
    <name evidence="18" type="ORF">SAMN03080599_03273</name>
</gene>
<evidence type="ECO:0000256" key="12">
    <source>
        <dbReference type="ARBA" id="ARBA00023141"/>
    </source>
</evidence>
<dbReference type="InterPro" id="IPR016037">
    <property type="entry name" value="DHQ_synth_AroB"/>
</dbReference>
<keyword evidence="12" id="KW-0057">Aromatic amino acid biosynthesis</keyword>
<evidence type="ECO:0000313" key="19">
    <source>
        <dbReference type="Proteomes" id="UP000199208"/>
    </source>
</evidence>
<accession>A0A1G5S8S5</accession>
<evidence type="ECO:0000259" key="17">
    <source>
        <dbReference type="Pfam" id="PF24621"/>
    </source>
</evidence>
<evidence type="ECO:0000256" key="2">
    <source>
        <dbReference type="ARBA" id="ARBA00001911"/>
    </source>
</evidence>
<feature type="domain" description="3-dehydroquinate synthase N-terminal" evidence="16">
    <location>
        <begin position="125"/>
        <end position="236"/>
    </location>
</feature>
<dbReference type="NCBIfam" id="TIGR01357">
    <property type="entry name" value="aroB"/>
    <property type="match status" value="1"/>
</dbReference>
<evidence type="ECO:0000256" key="4">
    <source>
        <dbReference type="ARBA" id="ARBA00001947"/>
    </source>
</evidence>
<evidence type="ECO:0000256" key="3">
    <source>
        <dbReference type="ARBA" id="ARBA00001941"/>
    </source>
</evidence>
<dbReference type="Proteomes" id="UP000199208">
    <property type="component" value="Unassembled WGS sequence"/>
</dbReference>
<dbReference type="GO" id="GO:0003856">
    <property type="term" value="F:3-dehydroquinate synthase activity"/>
    <property type="evidence" value="ECO:0007669"/>
    <property type="project" value="UniProtKB-UniRule"/>
</dbReference>
<dbReference type="SUPFAM" id="SSF56796">
    <property type="entry name" value="Dehydroquinate synthase-like"/>
    <property type="match status" value="1"/>
</dbReference>
<dbReference type="OrthoDB" id="9806583at2"/>
<evidence type="ECO:0000256" key="7">
    <source>
        <dbReference type="ARBA" id="ARBA00022605"/>
    </source>
</evidence>
<keyword evidence="10" id="KW-0862">Zinc</keyword>
<dbReference type="GO" id="GO:0000166">
    <property type="term" value="F:nucleotide binding"/>
    <property type="evidence" value="ECO:0007669"/>
    <property type="project" value="UniProtKB-KW"/>
</dbReference>
<evidence type="ECO:0000256" key="6">
    <source>
        <dbReference type="ARBA" id="ARBA00013031"/>
    </source>
</evidence>
<evidence type="ECO:0000256" key="9">
    <source>
        <dbReference type="ARBA" id="ARBA00022741"/>
    </source>
</evidence>
<comment type="cofactor">
    <cofactor evidence="2">
        <name>NAD(+)</name>
        <dbReference type="ChEBI" id="CHEBI:57540"/>
    </cofactor>
</comment>
<dbReference type="GO" id="GO:0046872">
    <property type="term" value="F:metal ion binding"/>
    <property type="evidence" value="ECO:0007669"/>
    <property type="project" value="UniProtKB-KW"/>
</dbReference>
<sequence>MKPLQEEAMVDAAGNATSGVAKNLQKTGGEHSVLQMQLKGQDHHYDIHIGPQALSQLPLLLGARRCAIVTDDVVWALHGKTLCGALGLSRVVMSQLEGWKPVSDETLHLPQAQDEGSIQLLSVSVVPNGEASKNMDQLSRLYKDFVKGGLTRRDMVIAFGGGVIGDLAGYVAATWLRGVDFIQVPTSLLAMVDSSVGGKVAIDLPEGKNLVGAFHQPKAVLVDPRFLDTLPRRQLRDGIAEMVKAAMIRDEALLPMILEQFSDLSGASAAASEIDSEMASEIASEMVSQTTPAADVASRQNKSQTTLSISSMPEINKLLKRAINIKKIVVESDEKEIGDRKLLNFGHTLGHAAESRVGYNPELMTHGEGVAFGMQWITRISEKKGLSEPGTSALLESALAQLGFEIAPLLDFSSLKNWVLRDKKMTEKGLEVILIRKAGEGYVYSLAAGDVDDFFNK</sequence>
<dbReference type="Gene3D" id="1.20.1090.10">
    <property type="entry name" value="Dehydroquinate synthase-like - alpha domain"/>
    <property type="match status" value="1"/>
</dbReference>
<evidence type="ECO:0000256" key="15">
    <source>
        <dbReference type="NCBIfam" id="TIGR01357"/>
    </source>
</evidence>
<dbReference type="InterPro" id="IPR050071">
    <property type="entry name" value="Dehydroquinate_synthase"/>
</dbReference>